<comment type="caution">
    <text evidence="1">The sequence shown here is derived from an EMBL/GenBank/DDBJ whole genome shotgun (WGS) entry which is preliminary data.</text>
</comment>
<dbReference type="EMBL" id="CM047744">
    <property type="protein sequence ID" value="KAJ0028135.1"/>
    <property type="molecule type" value="Genomic_DNA"/>
</dbReference>
<sequence>MKLVRFRTILESVSSQLRHRNVSSISSHSSATGNLRPKWRRRISNSMNALFHRISPLGDPTVSIVPMLDQWVQEGRNVDQLQLRDFIKRLRSFKRYVHALQNGYNGFIGKVLKGSVLA</sequence>
<evidence type="ECO:0000313" key="2">
    <source>
        <dbReference type="Proteomes" id="UP001163603"/>
    </source>
</evidence>
<dbReference type="Proteomes" id="UP001163603">
    <property type="component" value="Chromosome 9"/>
</dbReference>
<evidence type="ECO:0000313" key="1">
    <source>
        <dbReference type="EMBL" id="KAJ0028135.1"/>
    </source>
</evidence>
<reference evidence="2" key="1">
    <citation type="journal article" date="2023" name="G3 (Bethesda)">
        <title>Genome assembly and association tests identify interacting loci associated with vigor, precocity, and sex in interspecific pistachio rootstocks.</title>
        <authorList>
            <person name="Palmer W."/>
            <person name="Jacygrad E."/>
            <person name="Sagayaradj S."/>
            <person name="Cavanaugh K."/>
            <person name="Han R."/>
            <person name="Bertier L."/>
            <person name="Beede B."/>
            <person name="Kafkas S."/>
            <person name="Golino D."/>
            <person name="Preece J."/>
            <person name="Michelmore R."/>
        </authorList>
    </citation>
    <scope>NUCLEOTIDE SEQUENCE [LARGE SCALE GENOMIC DNA]</scope>
</reference>
<organism evidence="1 2">
    <name type="scientific">Pistacia integerrima</name>
    <dbReference type="NCBI Taxonomy" id="434235"/>
    <lineage>
        <taxon>Eukaryota</taxon>
        <taxon>Viridiplantae</taxon>
        <taxon>Streptophyta</taxon>
        <taxon>Embryophyta</taxon>
        <taxon>Tracheophyta</taxon>
        <taxon>Spermatophyta</taxon>
        <taxon>Magnoliopsida</taxon>
        <taxon>eudicotyledons</taxon>
        <taxon>Gunneridae</taxon>
        <taxon>Pentapetalae</taxon>
        <taxon>rosids</taxon>
        <taxon>malvids</taxon>
        <taxon>Sapindales</taxon>
        <taxon>Anacardiaceae</taxon>
        <taxon>Pistacia</taxon>
    </lineage>
</organism>
<protein>
    <submittedName>
        <fullName evidence="1">Uncharacterized protein</fullName>
    </submittedName>
</protein>
<keyword evidence="2" id="KW-1185">Reference proteome</keyword>
<gene>
    <name evidence="1" type="ORF">Pint_36273</name>
</gene>
<accession>A0ACC0Y340</accession>
<proteinExistence type="predicted"/>
<name>A0ACC0Y340_9ROSI</name>